<evidence type="ECO:0000256" key="4">
    <source>
        <dbReference type="ARBA" id="ARBA00022737"/>
    </source>
</evidence>
<dbReference type="InterPro" id="IPR004452">
    <property type="entry name" value="LutB/LldF"/>
</dbReference>
<dbReference type="InterPro" id="IPR054704">
    <property type="entry name" value="Quin_L_LdhH-like"/>
</dbReference>
<name>A0A1T4QQT4_9FIRM</name>
<evidence type="ECO:0000256" key="6">
    <source>
        <dbReference type="ARBA" id="ARBA00023004"/>
    </source>
</evidence>
<dbReference type="InterPro" id="IPR009051">
    <property type="entry name" value="Helical_ferredxn"/>
</dbReference>
<dbReference type="RefSeq" id="WP_078811055.1">
    <property type="nucleotide sequence ID" value="NZ_FUWM01000031.1"/>
</dbReference>
<feature type="domain" description="4Fe-4S ferredoxin-type" evidence="8">
    <location>
        <begin position="351"/>
        <end position="380"/>
    </location>
</feature>
<evidence type="ECO:0000256" key="3">
    <source>
        <dbReference type="ARBA" id="ARBA00022723"/>
    </source>
</evidence>
<dbReference type="Pfam" id="PF02754">
    <property type="entry name" value="CCG"/>
    <property type="match status" value="2"/>
</dbReference>
<evidence type="ECO:0000313" key="9">
    <source>
        <dbReference type="EMBL" id="SKA06133.1"/>
    </source>
</evidence>
<dbReference type="Pfam" id="PF02589">
    <property type="entry name" value="LUD_dom"/>
    <property type="match status" value="1"/>
</dbReference>
<dbReference type="GO" id="GO:0051539">
    <property type="term" value="F:4 iron, 4 sulfur cluster binding"/>
    <property type="evidence" value="ECO:0007669"/>
    <property type="project" value="UniProtKB-KW"/>
</dbReference>
<evidence type="ECO:0000256" key="1">
    <source>
        <dbReference type="ARBA" id="ARBA00022448"/>
    </source>
</evidence>
<evidence type="ECO:0000256" key="7">
    <source>
        <dbReference type="ARBA" id="ARBA00023014"/>
    </source>
</evidence>
<evidence type="ECO:0000256" key="2">
    <source>
        <dbReference type="ARBA" id="ARBA00022485"/>
    </source>
</evidence>
<keyword evidence="4" id="KW-0677">Repeat</keyword>
<dbReference type="InterPro" id="IPR017896">
    <property type="entry name" value="4Fe4S_Fe-S-bd"/>
</dbReference>
<evidence type="ECO:0000313" key="10">
    <source>
        <dbReference type="Proteomes" id="UP000190625"/>
    </source>
</evidence>
<dbReference type="PROSITE" id="PS00198">
    <property type="entry name" value="4FE4S_FER_1"/>
    <property type="match status" value="1"/>
</dbReference>
<dbReference type="GO" id="GO:0016491">
    <property type="term" value="F:oxidoreductase activity"/>
    <property type="evidence" value="ECO:0007669"/>
    <property type="project" value="UniProtKB-ARBA"/>
</dbReference>
<dbReference type="InterPro" id="IPR017900">
    <property type="entry name" value="4Fe4S_Fe_S_CS"/>
</dbReference>
<dbReference type="Gene3D" id="3.40.50.10420">
    <property type="entry name" value="NagB/RpiA/CoA transferase-like"/>
    <property type="match status" value="1"/>
</dbReference>
<dbReference type="SUPFAM" id="SSF46548">
    <property type="entry name" value="alpha-helical ferredoxin"/>
    <property type="match status" value="1"/>
</dbReference>
<sequence length="712" mass="79024">MLAKKELTNNIKKALDNDNLRSALGNFADGFVQDRNASYEDEDFEALRKQVREARDYAVEHLDELADQFQKEAEKRGAIVYRAKDAADANEYIQKLCKEKDVKTVVKSKSMATEEIFLNKHLEKHGINISETDLGEWILQLQDSHPSHMVMPAIHLKKEEVAGLFSEEVGYEVSPEVEGQVELARQELRKKFLSAGMGITGGNLAIAETGTIALVTNEGNARLTTTLPPIHVAVVGYEKLIPKFEDAIAVLKALPRSATAQHITSYITMITGQVPTIVEGEEGQKELHIVLLDNGRREMLSDPVFKQAARCLRCASCLNVCPIYKQVGGHVYGHIYAGGIGSILTAFFHGYEVSDDVQEMCIGCRRCAEFCPGNINIPDLILELRRRLTEKRGLPFIFNVGIKGILGNSKLMHTGLKLASKLQGPFTDGDMIRHLPLAFSEITEVKSLPKIADTAFRDAIKKIDQKVDNPTETVAFYAGCAIDFAYPEVGTSLMKVLNQENIKVEFPQEQACCGVPAKYLGDMKTMKKLAKQNIKALEGNYDHIITACPTCAEAVIEGFAEALADEPNWQQRAKKIAAKVKDFSQFLADKGYKVKGETKKRKITYHDSCHLTRSLRLQEKPREVLKSSNNIEFIEMQDSDVCCGFGGSYSFKHPNLSKEVLKDKLDNVKATGADTLAMDCPGCLMQLRGGADKHEVNIDVKHTAEILAEKLD</sequence>
<dbReference type="AlphaFoldDB" id="A0A1T4QQT4"/>
<proteinExistence type="predicted"/>
<dbReference type="PANTHER" id="PTHR47153:SF2">
    <property type="entry name" value="LACTATE UTILIZATION PROTEIN B"/>
    <property type="match status" value="1"/>
</dbReference>
<keyword evidence="1" id="KW-0813">Transport</keyword>
<dbReference type="InterPro" id="IPR037171">
    <property type="entry name" value="NagB/RpiA_transferase-like"/>
</dbReference>
<keyword evidence="5" id="KW-0249">Electron transport</keyword>
<dbReference type="OrthoDB" id="5241828at2"/>
<dbReference type="PROSITE" id="PS51379">
    <property type="entry name" value="4FE4S_FER_2"/>
    <property type="match status" value="1"/>
</dbReference>
<keyword evidence="6" id="KW-0408">Iron</keyword>
<dbReference type="NCBIfam" id="NF045670">
    <property type="entry name" value="quin_L_LdhH"/>
    <property type="match status" value="1"/>
</dbReference>
<evidence type="ECO:0000256" key="5">
    <source>
        <dbReference type="ARBA" id="ARBA00022982"/>
    </source>
</evidence>
<keyword evidence="3" id="KW-0479">Metal-binding</keyword>
<dbReference type="EMBL" id="FUWM01000031">
    <property type="protein sequence ID" value="SKA06133.1"/>
    <property type="molecule type" value="Genomic_DNA"/>
</dbReference>
<reference evidence="10" key="1">
    <citation type="submission" date="2017-02" db="EMBL/GenBank/DDBJ databases">
        <authorList>
            <person name="Varghese N."/>
            <person name="Submissions S."/>
        </authorList>
    </citation>
    <scope>NUCLEOTIDE SEQUENCE [LARGE SCALE GENOMIC DNA]</scope>
    <source>
        <strain evidence="10">ATCC BAA-73</strain>
    </source>
</reference>
<dbReference type="InterPro" id="IPR003741">
    <property type="entry name" value="LUD_dom"/>
</dbReference>
<organism evidence="9 10">
    <name type="scientific">Selenihalanaerobacter shriftii</name>
    <dbReference type="NCBI Taxonomy" id="142842"/>
    <lineage>
        <taxon>Bacteria</taxon>
        <taxon>Bacillati</taxon>
        <taxon>Bacillota</taxon>
        <taxon>Clostridia</taxon>
        <taxon>Halanaerobiales</taxon>
        <taxon>Halobacteroidaceae</taxon>
        <taxon>Selenihalanaerobacter</taxon>
    </lineage>
</organism>
<protein>
    <submittedName>
        <fullName evidence="9">Iron-sulfur cluster-binding protein</fullName>
    </submittedName>
</protein>
<keyword evidence="10" id="KW-1185">Reference proteome</keyword>
<dbReference type="PANTHER" id="PTHR47153">
    <property type="entry name" value="LACTATE UTILIZATION PROTEIN B"/>
    <property type="match status" value="1"/>
</dbReference>
<evidence type="ECO:0000259" key="8">
    <source>
        <dbReference type="PROSITE" id="PS51379"/>
    </source>
</evidence>
<dbReference type="STRING" id="142842.SAMN02745118_02662"/>
<dbReference type="Proteomes" id="UP000190625">
    <property type="component" value="Unassembled WGS sequence"/>
</dbReference>
<keyword evidence="7" id="KW-0411">Iron-sulfur</keyword>
<dbReference type="GO" id="GO:0046872">
    <property type="term" value="F:metal ion binding"/>
    <property type="evidence" value="ECO:0007669"/>
    <property type="project" value="UniProtKB-KW"/>
</dbReference>
<dbReference type="Pfam" id="PF13183">
    <property type="entry name" value="Fer4_8"/>
    <property type="match status" value="1"/>
</dbReference>
<keyword evidence="2" id="KW-0004">4Fe-4S</keyword>
<accession>A0A1T4QQT4</accession>
<dbReference type="SUPFAM" id="SSF100950">
    <property type="entry name" value="NagB/RpiA/CoA transferase-like"/>
    <property type="match status" value="1"/>
</dbReference>
<dbReference type="InterPro" id="IPR004017">
    <property type="entry name" value="Cys_rich_dom"/>
</dbReference>
<dbReference type="Gene3D" id="1.10.1060.10">
    <property type="entry name" value="Alpha-helical ferredoxin"/>
    <property type="match status" value="1"/>
</dbReference>
<dbReference type="GO" id="GO:0006089">
    <property type="term" value="P:lactate metabolic process"/>
    <property type="evidence" value="ECO:0007669"/>
    <property type="project" value="InterPro"/>
</dbReference>
<gene>
    <name evidence="9" type="ORF">SAMN02745118_02662</name>
</gene>
<dbReference type="InterPro" id="IPR024185">
    <property type="entry name" value="FTHF_cligase-like_sf"/>
</dbReference>